<feature type="region of interest" description="Disordered" evidence="1">
    <location>
        <begin position="1"/>
        <end position="21"/>
    </location>
</feature>
<dbReference type="AlphaFoldDB" id="A0A194V893"/>
<protein>
    <submittedName>
        <fullName evidence="2">Uncharacterized protein</fullName>
    </submittedName>
</protein>
<evidence type="ECO:0000256" key="1">
    <source>
        <dbReference type="SAM" id="MobiDB-lite"/>
    </source>
</evidence>
<evidence type="ECO:0000313" key="3">
    <source>
        <dbReference type="Proteomes" id="UP000078576"/>
    </source>
</evidence>
<proteinExistence type="predicted"/>
<gene>
    <name evidence="2" type="ORF">VP1G_11168</name>
</gene>
<accession>A0A194V893</accession>
<dbReference type="Proteomes" id="UP000078576">
    <property type="component" value="Unassembled WGS sequence"/>
</dbReference>
<reference evidence="3" key="1">
    <citation type="submission" date="2014-12" db="EMBL/GenBank/DDBJ databases">
        <title>Genome Sequence of Valsa Canker Pathogens Uncovers a Specific Adaption of Colonization on Woody Bark.</title>
        <authorList>
            <person name="Yin Z."/>
            <person name="Liu H."/>
            <person name="Gao X."/>
            <person name="Li Z."/>
            <person name="Song N."/>
            <person name="Ke X."/>
            <person name="Dai Q."/>
            <person name="Wu Y."/>
            <person name="Sun Y."/>
            <person name="Xu J.-R."/>
            <person name="Kang Z.K."/>
            <person name="Wang L."/>
            <person name="Huang L."/>
        </authorList>
    </citation>
    <scope>NUCLEOTIDE SEQUENCE [LARGE SCALE GENOMIC DNA]</scope>
    <source>
        <strain evidence="3">SXYL134</strain>
    </source>
</reference>
<evidence type="ECO:0000313" key="2">
    <source>
        <dbReference type="EMBL" id="KUI60103.1"/>
    </source>
</evidence>
<keyword evidence="3" id="KW-1185">Reference proteome</keyword>
<sequence>MGRQRPQVELDRGRMGFSSRPDRRRSFIVPASQTALHMSPSARVPIHAHPILVAGEGRVNFSLTYGGTVGGDLPADQIAGTPKAGDWLQHVKIT</sequence>
<name>A0A194V893_CYTMA</name>
<dbReference type="EMBL" id="KN714743">
    <property type="protein sequence ID" value="KUI60103.1"/>
    <property type="molecule type" value="Genomic_DNA"/>
</dbReference>
<organism evidence="2 3">
    <name type="scientific">Cytospora mali</name>
    <name type="common">Apple Valsa canker fungus</name>
    <name type="synonym">Valsa mali</name>
    <dbReference type="NCBI Taxonomy" id="578113"/>
    <lineage>
        <taxon>Eukaryota</taxon>
        <taxon>Fungi</taxon>
        <taxon>Dikarya</taxon>
        <taxon>Ascomycota</taxon>
        <taxon>Pezizomycotina</taxon>
        <taxon>Sordariomycetes</taxon>
        <taxon>Sordariomycetidae</taxon>
        <taxon>Diaporthales</taxon>
        <taxon>Cytosporaceae</taxon>
        <taxon>Cytospora</taxon>
    </lineage>
</organism>